<dbReference type="RefSeq" id="WP_319985684.1">
    <property type="nucleotide sequence ID" value="NZ_JAXAVV010000009.1"/>
</dbReference>
<dbReference type="EMBL" id="JAXAVV010000009">
    <property type="protein sequence ID" value="MDX8051767.1"/>
    <property type="molecule type" value="Genomic_DNA"/>
</dbReference>
<feature type="domain" description="AB hydrolase-1" evidence="1">
    <location>
        <begin position="35"/>
        <end position="255"/>
    </location>
</feature>
<keyword evidence="2" id="KW-0378">Hydrolase</keyword>
<sequence length="275" mass="30063">MPSADRVVHEQIPLRIHGVNLKVASVRRGGVDAPVVFLHGFGTSKEDYLDVLQRHDFAGRPFLAYDAPGAGATECAGLGEVDLQFMAETARAVLDRAGIGRFHVVGHSTGALTALLLAHKEPGRVLSFVNIKGVLAPEDCVLSREALNHRDPGAYLIKLAERSRETPCYGGGLYAANLPNKVQRGAVPTLFRSMVELADHGNLLQKFLSLPCPKMYLYGEQCANLSYLPILDANGVELAEIPHSGHLPMYSNPVAMWRQIAEFHARQLIPSARRW</sequence>
<protein>
    <submittedName>
        <fullName evidence="2">Alpha/beta hydrolase</fullName>
    </submittedName>
</protein>
<dbReference type="InterPro" id="IPR000073">
    <property type="entry name" value="AB_hydrolase_1"/>
</dbReference>
<reference evidence="2 3" key="2">
    <citation type="submission" date="2023-11" db="EMBL/GenBank/DDBJ databases">
        <authorList>
            <person name="Lara A.C."/>
            <person name="Chronakova A."/>
        </authorList>
    </citation>
    <scope>NUCLEOTIDE SEQUENCE [LARGE SCALE GENOMIC DNA]</scope>
    <source>
        <strain evidence="2 3">BCCO 10_0798</strain>
    </source>
</reference>
<dbReference type="InterPro" id="IPR050266">
    <property type="entry name" value="AB_hydrolase_sf"/>
</dbReference>
<accession>A0ABU4TU66</accession>
<gene>
    <name evidence="2" type="ORF">SK571_20440</name>
</gene>
<dbReference type="PANTHER" id="PTHR43798:SF33">
    <property type="entry name" value="HYDROLASE, PUTATIVE (AFU_ORTHOLOGUE AFUA_2G14860)-RELATED"/>
    <property type="match status" value="1"/>
</dbReference>
<name>A0ABU4TU66_9PSEU</name>
<dbReference type="Pfam" id="PF12697">
    <property type="entry name" value="Abhydrolase_6"/>
    <property type="match status" value="1"/>
</dbReference>
<dbReference type="Proteomes" id="UP001271792">
    <property type="component" value="Unassembled WGS sequence"/>
</dbReference>
<evidence type="ECO:0000313" key="2">
    <source>
        <dbReference type="EMBL" id="MDX8051767.1"/>
    </source>
</evidence>
<evidence type="ECO:0000259" key="1">
    <source>
        <dbReference type="Pfam" id="PF12697"/>
    </source>
</evidence>
<dbReference type="GO" id="GO:0016787">
    <property type="term" value="F:hydrolase activity"/>
    <property type="evidence" value="ECO:0007669"/>
    <property type="project" value="UniProtKB-KW"/>
</dbReference>
<evidence type="ECO:0000313" key="3">
    <source>
        <dbReference type="Proteomes" id="UP001271792"/>
    </source>
</evidence>
<comment type="caution">
    <text evidence="2">The sequence shown here is derived from an EMBL/GenBank/DDBJ whole genome shotgun (WGS) entry which is preliminary data.</text>
</comment>
<dbReference type="Gene3D" id="3.40.50.1820">
    <property type="entry name" value="alpha/beta hydrolase"/>
    <property type="match status" value="1"/>
</dbReference>
<reference evidence="2 3" key="1">
    <citation type="submission" date="2023-11" db="EMBL/GenBank/DDBJ databases">
        <title>Lentzea sokolovensis, sp. nov., Lentzea kristufkii, sp. nov., and Lentzea miocenensis, sp. nov., rare actinobacteria from Sokolov Coal Basin, Miocene lacustrine sediment, Czech Republic.</title>
        <authorList>
            <person name="Lara A."/>
            <person name="Kotroba L."/>
            <person name="Nouioui I."/>
            <person name="Neumann-Schaal M."/>
            <person name="Mast Y."/>
            <person name="Chronakova A."/>
        </authorList>
    </citation>
    <scope>NUCLEOTIDE SEQUENCE [LARGE SCALE GENOMIC DNA]</scope>
    <source>
        <strain evidence="2 3">BCCO 10_0798</strain>
    </source>
</reference>
<dbReference type="InterPro" id="IPR029058">
    <property type="entry name" value="AB_hydrolase_fold"/>
</dbReference>
<dbReference type="SUPFAM" id="SSF53474">
    <property type="entry name" value="alpha/beta-Hydrolases"/>
    <property type="match status" value="1"/>
</dbReference>
<dbReference type="PANTHER" id="PTHR43798">
    <property type="entry name" value="MONOACYLGLYCEROL LIPASE"/>
    <property type="match status" value="1"/>
</dbReference>
<keyword evidence="3" id="KW-1185">Reference proteome</keyword>
<organism evidence="2 3">
    <name type="scientific">Lentzea kristufekii</name>
    <dbReference type="NCBI Taxonomy" id="3095430"/>
    <lineage>
        <taxon>Bacteria</taxon>
        <taxon>Bacillati</taxon>
        <taxon>Actinomycetota</taxon>
        <taxon>Actinomycetes</taxon>
        <taxon>Pseudonocardiales</taxon>
        <taxon>Pseudonocardiaceae</taxon>
        <taxon>Lentzea</taxon>
    </lineage>
</organism>
<proteinExistence type="predicted"/>